<dbReference type="Proteomes" id="UP000243217">
    <property type="component" value="Unassembled WGS sequence"/>
</dbReference>
<dbReference type="InterPro" id="IPR000008">
    <property type="entry name" value="C2_dom"/>
</dbReference>
<dbReference type="OrthoDB" id="73651at2759"/>
<feature type="region of interest" description="Disordered" evidence="1">
    <location>
        <begin position="1712"/>
        <end position="1737"/>
    </location>
</feature>
<dbReference type="Gene3D" id="1.25.10.10">
    <property type="entry name" value="Leucine-rich Repeat Variant"/>
    <property type="match status" value="5"/>
</dbReference>
<dbReference type="CDD" id="cd00030">
    <property type="entry name" value="C2"/>
    <property type="match status" value="1"/>
</dbReference>
<evidence type="ECO:0000313" key="5">
    <source>
        <dbReference type="Proteomes" id="UP000243217"/>
    </source>
</evidence>
<evidence type="ECO:0000256" key="1">
    <source>
        <dbReference type="SAM" id="MobiDB-lite"/>
    </source>
</evidence>
<sequence>MSGTYDEMAVSPSKKQSLLSSTVEMSLLIVSGKGLVALGSDGLTSNCMCEAFLVSQGKPRSLLKTKVAKMTRNPIWNCPIDIGNIRLSDFEGIELVVRHSSSFSYKEMGNALIPNDFFLSEPNVETWFDLQPTTLMTRQPTFRPDRHYGEICVMLKSKTPPMRSKSQGNPTFPPAPMPMPRVASSASTDNLSSQVHNPLAELTAVRDSHQSMPMPGETWYVISAHWVEEWLTFVSNKKNSTIYAPGSIPNSVLIDVTTVDSGFIQVRKNLELRTDFRLIDPQSWALYREWLRSRGSVDGGLLSPKSSVVGSRSSVSTPSLPSLPSMMDPTDTMLLGSLKARKKKIKLLVNRPQIAVDPEFNGVIYQSRIKLPLAYKPTNNKERWLMAAVRTVHNADALLNTTSLNNAGKAYKHMQNGETRHRCAESLYKLSKQPNSELMIIQSGAIQNIADLNDVEDTRLAHFCAATLANLTATPAEETLSAFVANKGISVLLETSWSPSYDVIELSSMLSLPQVQLQKLCVQTLINMISHGCEFPEKFFAGGGSNAHNNLGIVLALSQLSHGQNQRIFTAECIFNMSLQPSSASGAVRGGVGELMYTLIHVSHVHLQNRSHLQTIQSIHDIVVHEDELTISRLISKALANISRYIDLQLLLGAWCTKATIHFLALFESMQTMHSGAFEFVLAPCTRVLANLSSNDEYVQLALVDNDALVKRTVDIFRWTQNQCVESLHNSMRTLANLTRNAHCTKVLVKANILSIINSALLLPPADHIAWMKEDAIVALVNIACHQLMPESSLNLDAALSFSFRSHKEEKDFCFSVSKAVCYWTFDPRLRTLLLEDIDFVMEALLFGFYYIPTTDANPDPFHAVCARIAVPLDNFDELITGVESQLRFLAAMSYCASEIRSIRHVKSLVDIIATSMTLSESAPCSCAIEYYCAGILFALSRTLLWLYHNEESVIESEWASVLLAENMTQAIYTLSRSTLRTPTNSPRDTTYSIGTQAYCATTLYHICASKHTNSQALAVLVAACKESEDSATLMACASTFAIVSFTDSGRQLLLNTQGLAHALNKLGRTSVCQQHAAIAACNVAIAGCIWNTQELKDFVVVALLRSNSSDAIQVHAKTLYNLLSHPTSRLQVIEQGVLYSFLKLTQLQTNGLNGLEETLSLCLHALFNLSDNPNHHETLLKLGVTPFLFTGVSGRRKRMLHYLNPDSRRYTVGLLCNLSSRQANHKELIQNGQVIELLSALCDGDIETRASGAMTLRNLTLYLPSAEVMCSRNALSLMLIFMSSNNDTVRQLAAQALGNCSLVTEQVHIFQQLNVVHALLNVLESHSLEEDTAAAILKTLHNLALDDTLALHLVQTKIIARWNKLQSIWLSLQLSELASATCCILSKKQGCLPLLAAQQTAKFCTLLSEIPKTSDALITNCLHCLASLSTHVVSHHLLFEERIIATVESFLALPHCSSGDLFLSAAVIFRNMTLSTLQFDILHPNLNSSNASSQLMHGLRWLITKLDEFKKDQQYIRMCTEVCVVLANLSKLQRLRNGLIEQGALKLLLSIHSQFMNQTPTQSFIQQCCTVTLHRLAAEESATMEPGLIEALLSGLEHTDSHIHEGQREESKVSTLDFILPNYLSTSQGLCRQSYRQVRWVNYIVQALNAASATWELIAQVMPMNRIRGPLPALQDAKDDSGSFLEVEKDNFKILGVDVDKKDVDSPVVIDPLPSHDDSKVHTKPFDRQMKTTRRN</sequence>
<feature type="compositionally biased region" description="Basic and acidic residues" evidence="1">
    <location>
        <begin position="1715"/>
        <end position="1731"/>
    </location>
</feature>
<dbReference type="PANTHER" id="PTHR15599">
    <property type="entry name" value="RTDR1"/>
    <property type="match status" value="1"/>
</dbReference>
<dbReference type="STRING" id="74557.A0A1V9ZFC8"/>
<dbReference type="InterPro" id="IPR042856">
    <property type="entry name" value="RSP14"/>
</dbReference>
<dbReference type="Pfam" id="PF00168">
    <property type="entry name" value="C2"/>
    <property type="match status" value="1"/>
</dbReference>
<feature type="region of interest" description="Disordered" evidence="1">
    <location>
        <begin position="304"/>
        <end position="323"/>
    </location>
</feature>
<dbReference type="EMBL" id="JNBS01001954">
    <property type="protein sequence ID" value="OQR96704.1"/>
    <property type="molecule type" value="Genomic_DNA"/>
</dbReference>
<dbReference type="PROSITE" id="PS50004">
    <property type="entry name" value="C2"/>
    <property type="match status" value="1"/>
</dbReference>
<gene>
    <name evidence="4" type="ORF">THRCLA_07196</name>
</gene>
<reference evidence="4 5" key="1">
    <citation type="journal article" date="2014" name="Genome Biol. Evol.">
        <title>The secreted proteins of Achlya hypogyna and Thraustotheca clavata identify the ancestral oomycete secretome and reveal gene acquisitions by horizontal gene transfer.</title>
        <authorList>
            <person name="Misner I."/>
            <person name="Blouin N."/>
            <person name="Leonard G."/>
            <person name="Richards T.A."/>
            <person name="Lane C.E."/>
        </authorList>
    </citation>
    <scope>NUCLEOTIDE SEQUENCE [LARGE SCALE GENOMIC DNA]</scope>
    <source>
        <strain evidence="4 5">ATCC 34112</strain>
    </source>
</reference>
<dbReference type="InterPro" id="IPR011989">
    <property type="entry name" value="ARM-like"/>
</dbReference>
<dbReference type="InterPro" id="IPR016024">
    <property type="entry name" value="ARM-type_fold"/>
</dbReference>
<dbReference type="GO" id="GO:0004843">
    <property type="term" value="F:cysteine-type deubiquitinase activity"/>
    <property type="evidence" value="ECO:0007669"/>
    <property type="project" value="InterPro"/>
</dbReference>
<dbReference type="PANTHER" id="PTHR15599:SF1">
    <property type="entry name" value="RADIAL SPOKE HEAD 14 HOMOLOG"/>
    <property type="match status" value="1"/>
</dbReference>
<dbReference type="Gene3D" id="3.30.2230.10">
    <property type="entry name" value="DUSP-like"/>
    <property type="match status" value="1"/>
</dbReference>
<dbReference type="InterPro" id="IPR000225">
    <property type="entry name" value="Armadillo"/>
</dbReference>
<evidence type="ECO:0000313" key="4">
    <source>
        <dbReference type="EMBL" id="OQR96704.1"/>
    </source>
</evidence>
<proteinExistence type="predicted"/>
<protein>
    <submittedName>
        <fullName evidence="4">Uncharacterized protein</fullName>
    </submittedName>
</protein>
<feature type="non-terminal residue" evidence="4">
    <location>
        <position position="1737"/>
    </location>
</feature>
<keyword evidence="5" id="KW-1185">Reference proteome</keyword>
<comment type="caution">
    <text evidence="4">The sequence shown here is derived from an EMBL/GenBank/DDBJ whole genome shotgun (WGS) entry which is preliminary data.</text>
</comment>
<accession>A0A1V9ZFC8</accession>
<feature type="domain" description="DUSP" evidence="3">
    <location>
        <begin position="193"/>
        <end position="308"/>
    </location>
</feature>
<evidence type="ECO:0000259" key="3">
    <source>
        <dbReference type="PROSITE" id="PS51283"/>
    </source>
</evidence>
<dbReference type="PROSITE" id="PS51283">
    <property type="entry name" value="DUSP"/>
    <property type="match status" value="1"/>
</dbReference>
<dbReference type="Gene3D" id="2.60.40.150">
    <property type="entry name" value="C2 domain"/>
    <property type="match status" value="1"/>
</dbReference>
<dbReference type="SMART" id="SM00185">
    <property type="entry name" value="ARM"/>
    <property type="match status" value="7"/>
</dbReference>
<dbReference type="SUPFAM" id="SSF143791">
    <property type="entry name" value="DUSP-like"/>
    <property type="match status" value="1"/>
</dbReference>
<dbReference type="SUPFAM" id="SSF49562">
    <property type="entry name" value="C2 domain (Calcium/lipid-binding domain, CaLB)"/>
    <property type="match status" value="1"/>
</dbReference>
<feature type="domain" description="C2" evidence="2">
    <location>
        <begin position="4"/>
        <end position="128"/>
    </location>
</feature>
<name>A0A1V9ZFC8_9STRA</name>
<organism evidence="4 5">
    <name type="scientific">Thraustotheca clavata</name>
    <dbReference type="NCBI Taxonomy" id="74557"/>
    <lineage>
        <taxon>Eukaryota</taxon>
        <taxon>Sar</taxon>
        <taxon>Stramenopiles</taxon>
        <taxon>Oomycota</taxon>
        <taxon>Saprolegniomycetes</taxon>
        <taxon>Saprolegniales</taxon>
        <taxon>Achlyaceae</taxon>
        <taxon>Thraustotheca</taxon>
    </lineage>
</organism>
<dbReference type="InterPro" id="IPR006615">
    <property type="entry name" value="Pept_C19_DUSP"/>
</dbReference>
<evidence type="ECO:0000259" key="2">
    <source>
        <dbReference type="PROSITE" id="PS50004"/>
    </source>
</evidence>
<dbReference type="Pfam" id="PF06337">
    <property type="entry name" value="DUSP"/>
    <property type="match status" value="1"/>
</dbReference>
<dbReference type="InterPro" id="IPR035927">
    <property type="entry name" value="DUSP-like_sf"/>
</dbReference>
<dbReference type="SUPFAM" id="SSF48371">
    <property type="entry name" value="ARM repeat"/>
    <property type="match status" value="4"/>
</dbReference>
<dbReference type="InterPro" id="IPR035892">
    <property type="entry name" value="C2_domain_sf"/>
</dbReference>